<dbReference type="AlphaFoldDB" id="A0A4R6V8J7"/>
<feature type="domain" description="RsiG-like" evidence="2">
    <location>
        <begin position="124"/>
        <end position="184"/>
    </location>
</feature>
<sequence length="190" mass="21330">MIEFRQGGRRRLDRVLDPAFLADLSVCPLDDVRAKRDDAAQEETDLSYLRRLLHARMDIVRFEQRRRVATARGEDEPTLVDELPRILADNALGPSAGRGRHHTVQPSRAESHRRHVEALLADTGLSDVATLTDDDLTAAATAYAEEEGSVSEHRGRVQQVMDACNDEMGRRYRDGSASVDDLLRREREGA</sequence>
<evidence type="ECO:0000313" key="4">
    <source>
        <dbReference type="Proteomes" id="UP000295705"/>
    </source>
</evidence>
<dbReference type="InterPro" id="IPR049575">
    <property type="entry name" value="RsiG-like"/>
</dbReference>
<dbReference type="OrthoDB" id="5182641at2"/>
<accession>A0A4R6V8J7</accession>
<dbReference type="RefSeq" id="WP_133828447.1">
    <property type="nucleotide sequence ID" value="NZ_BAABHR010000044.1"/>
</dbReference>
<evidence type="ECO:0000313" key="3">
    <source>
        <dbReference type="EMBL" id="TDQ52698.1"/>
    </source>
</evidence>
<dbReference type="CDD" id="cd21107">
    <property type="entry name" value="RsiG"/>
    <property type="match status" value="1"/>
</dbReference>
<evidence type="ECO:0000259" key="2">
    <source>
        <dbReference type="Pfam" id="PF22802"/>
    </source>
</evidence>
<name>A0A4R6V8J7_9PSEU</name>
<protein>
    <recommendedName>
        <fullName evidence="2">RsiG-like domain-containing protein</fullName>
    </recommendedName>
</protein>
<feature type="domain" description="RsiG-like" evidence="2">
    <location>
        <begin position="20"/>
        <end position="87"/>
    </location>
</feature>
<feature type="region of interest" description="Disordered" evidence="1">
    <location>
        <begin position="167"/>
        <end position="190"/>
    </location>
</feature>
<comment type="caution">
    <text evidence="3">The sequence shown here is derived from an EMBL/GenBank/DDBJ whole genome shotgun (WGS) entry which is preliminary data.</text>
</comment>
<keyword evidence="4" id="KW-1185">Reference proteome</keyword>
<dbReference type="InterPro" id="IPR055209">
    <property type="entry name" value="RsiG-like_dom"/>
</dbReference>
<evidence type="ECO:0000256" key="1">
    <source>
        <dbReference type="SAM" id="MobiDB-lite"/>
    </source>
</evidence>
<feature type="region of interest" description="Disordered" evidence="1">
    <location>
        <begin position="91"/>
        <end position="111"/>
    </location>
</feature>
<dbReference type="EMBL" id="SNYO01000007">
    <property type="protein sequence ID" value="TDQ52698.1"/>
    <property type="molecule type" value="Genomic_DNA"/>
</dbReference>
<gene>
    <name evidence="3" type="ORF">EV188_10774</name>
</gene>
<organism evidence="3 4">
    <name type="scientific">Actinomycetospora succinea</name>
    <dbReference type="NCBI Taxonomy" id="663603"/>
    <lineage>
        <taxon>Bacteria</taxon>
        <taxon>Bacillati</taxon>
        <taxon>Actinomycetota</taxon>
        <taxon>Actinomycetes</taxon>
        <taxon>Pseudonocardiales</taxon>
        <taxon>Pseudonocardiaceae</taxon>
        <taxon>Actinomycetospora</taxon>
    </lineage>
</organism>
<reference evidence="3 4" key="1">
    <citation type="submission" date="2019-03" db="EMBL/GenBank/DDBJ databases">
        <title>Genomic Encyclopedia of Type Strains, Phase IV (KMG-IV): sequencing the most valuable type-strain genomes for metagenomic binning, comparative biology and taxonomic classification.</title>
        <authorList>
            <person name="Goeker M."/>
        </authorList>
    </citation>
    <scope>NUCLEOTIDE SEQUENCE [LARGE SCALE GENOMIC DNA]</scope>
    <source>
        <strain evidence="3 4">DSM 45775</strain>
    </source>
</reference>
<proteinExistence type="predicted"/>
<dbReference type="Pfam" id="PF22802">
    <property type="entry name" value="RsiG"/>
    <property type="match status" value="2"/>
</dbReference>
<dbReference type="Proteomes" id="UP000295705">
    <property type="component" value="Unassembled WGS sequence"/>
</dbReference>
<feature type="compositionally biased region" description="Basic and acidic residues" evidence="1">
    <location>
        <begin position="181"/>
        <end position="190"/>
    </location>
</feature>